<keyword evidence="3" id="KW-0735">Signal-anchor</keyword>
<keyword evidence="2 8" id="KW-0812">Transmembrane</keyword>
<keyword evidence="4 8" id="KW-1133">Transmembrane helix</keyword>
<dbReference type="Pfam" id="PF01501">
    <property type="entry name" value="Glyco_transf_8"/>
    <property type="match status" value="1"/>
</dbReference>
<dbReference type="SUPFAM" id="SSF53448">
    <property type="entry name" value="Nucleotide-diphospho-sugar transferases"/>
    <property type="match status" value="2"/>
</dbReference>
<reference evidence="9" key="1">
    <citation type="submission" date="2019-11" db="UniProtKB">
        <authorList>
            <consortium name="WormBaseParasite"/>
        </authorList>
    </citation>
    <scope>IDENTIFICATION</scope>
</reference>
<dbReference type="FunFam" id="3.90.550.10:FF:000016">
    <property type="entry name" value="LARGE xylosyl- and glucuronyltransferase 2"/>
    <property type="match status" value="1"/>
</dbReference>
<organism evidence="9">
    <name type="scientific">Mesocestoides corti</name>
    <name type="common">Flatworm</name>
    <dbReference type="NCBI Taxonomy" id="53468"/>
    <lineage>
        <taxon>Eukaryota</taxon>
        <taxon>Metazoa</taxon>
        <taxon>Spiralia</taxon>
        <taxon>Lophotrochozoa</taxon>
        <taxon>Platyhelminthes</taxon>
        <taxon>Cestoda</taxon>
        <taxon>Eucestoda</taxon>
        <taxon>Cyclophyllidea</taxon>
        <taxon>Mesocestoididae</taxon>
        <taxon>Mesocestoides</taxon>
    </lineage>
</organism>
<dbReference type="AlphaFoldDB" id="A0A5K3EH45"/>
<dbReference type="GO" id="GO:0015020">
    <property type="term" value="F:glucuronosyltransferase activity"/>
    <property type="evidence" value="ECO:0007669"/>
    <property type="project" value="TreeGrafter"/>
</dbReference>
<evidence type="ECO:0000256" key="5">
    <source>
        <dbReference type="ARBA" id="ARBA00023034"/>
    </source>
</evidence>
<evidence type="ECO:0000256" key="6">
    <source>
        <dbReference type="ARBA" id="ARBA00023136"/>
    </source>
</evidence>
<dbReference type="GO" id="GO:0042285">
    <property type="term" value="F:xylosyltransferase activity"/>
    <property type="evidence" value="ECO:0007669"/>
    <property type="project" value="TreeGrafter"/>
</dbReference>
<dbReference type="Gene3D" id="3.90.550.10">
    <property type="entry name" value="Spore Coat Polysaccharide Biosynthesis Protein SpsA, Chain A"/>
    <property type="match status" value="2"/>
</dbReference>
<dbReference type="InterPro" id="IPR002495">
    <property type="entry name" value="Glyco_trans_8"/>
</dbReference>
<name>A0A5K3EH45_MESCO</name>
<evidence type="ECO:0000256" key="4">
    <source>
        <dbReference type="ARBA" id="ARBA00022989"/>
    </source>
</evidence>
<dbReference type="InterPro" id="IPR051292">
    <property type="entry name" value="Xyl/GlcA_transferase"/>
</dbReference>
<comment type="subcellular location">
    <subcellularLocation>
        <location evidence="1">Golgi apparatus membrane</location>
        <topology evidence="1">Single-pass type II membrane protein</topology>
    </subcellularLocation>
</comment>
<dbReference type="GO" id="GO:0000139">
    <property type="term" value="C:Golgi membrane"/>
    <property type="evidence" value="ECO:0007669"/>
    <property type="project" value="UniProtKB-SubCell"/>
</dbReference>
<keyword evidence="6 8" id="KW-0472">Membrane</keyword>
<dbReference type="PANTHER" id="PTHR12270:SF25">
    <property type="entry name" value="GLYCOSYLTRANSFERASE-LIKE PROTEIN LARGE"/>
    <property type="match status" value="1"/>
</dbReference>
<feature type="transmembrane region" description="Helical" evidence="8">
    <location>
        <begin position="40"/>
        <end position="64"/>
    </location>
</feature>
<dbReference type="WBParaSite" id="MCU_000266-RC">
    <property type="protein sequence ID" value="MCU_000266-RC"/>
    <property type="gene ID" value="MCU_000266"/>
</dbReference>
<proteinExistence type="predicted"/>
<keyword evidence="5" id="KW-0333">Golgi apparatus</keyword>
<evidence type="ECO:0000313" key="9">
    <source>
        <dbReference type="WBParaSite" id="MCU_000266-RC"/>
    </source>
</evidence>
<evidence type="ECO:0000256" key="7">
    <source>
        <dbReference type="ARBA" id="ARBA00023180"/>
    </source>
</evidence>
<accession>A0A5K3EH45</accession>
<evidence type="ECO:0000256" key="3">
    <source>
        <dbReference type="ARBA" id="ARBA00022968"/>
    </source>
</evidence>
<dbReference type="GO" id="GO:0035269">
    <property type="term" value="P:protein O-linked glycosylation via mannose"/>
    <property type="evidence" value="ECO:0007669"/>
    <property type="project" value="TreeGrafter"/>
</dbReference>
<evidence type="ECO:0000256" key="1">
    <source>
        <dbReference type="ARBA" id="ARBA00004323"/>
    </source>
</evidence>
<protein>
    <submittedName>
        <fullName evidence="9">Glycosyltransferase-like protein LARGE1</fullName>
    </submittedName>
</protein>
<dbReference type="Pfam" id="PF13896">
    <property type="entry name" value="Glyco_transf_49"/>
    <property type="match status" value="2"/>
</dbReference>
<sequence length="757" mass="87377">MKKCIMGVLRIKLRKISVFQPLVRTQQTTRIPLLRLRNRLHLPMSLFVVAICILLSLFCITIWVHTSLHVAQNSTLGCILGDRFASVKMIRNEYIAQEPTPTVAIDIVIFVGGGAATRKVPLLVKSVFHHRLFKRRCMDPLPLYRFHVICDALACKGISVLFKTWRISGLTQSYFYNASEYMSIVNWIPNMHYSGGFGLLKLAVADILPQTVKRVILLDVDILVEGSLVPMWNSADTFQKNEVIGLVENQSDWYLVEHGTSTWPALGRGYNTGIMLMDLKKMRSVGWDDHWRRVARQLLKKISHTALGDQDIINSALYFNSTRVHRLPCAWNFQLADSANYSTCLQNDRVNRVWSHGGGLRILHWNRPSKTLSSIEAEALFNYGETEPTYHSDTAPTPSEFRMQFAKISDRLSNLDGSLFRDTGDSYMSQKTESEKRHSGALQPCPLLQMEKSLRRRIFPYFFGTKTKRSGKVTLVSQLTLDRLHRLEEISGSWEGPMSLAVYLTDRELTVLTEYLDSSSFLALRSNIYIHLVFQEGSYFPINTLRNTALEYADTEFVFIIDFDFIPNPGLYSYLQAMLTAEYNVVKVAYIIPAFETFNTQLGFPETKEHLLKTISSGTVKPFRIDVWKAGHMATNYSRWYTTDKPYEVSWDADFEPYVLIRREEGRFDEHFVGFGWNKVSFFMLLDALGFKFVVLPKAFIIHFPHAPSIESNRFRNSPFLRNCLEYFKVKYIKELARHFGVKSLKYLRFRRRTNRT</sequence>
<evidence type="ECO:0000256" key="2">
    <source>
        <dbReference type="ARBA" id="ARBA00022692"/>
    </source>
</evidence>
<dbReference type="InterPro" id="IPR029044">
    <property type="entry name" value="Nucleotide-diphossugar_trans"/>
</dbReference>
<dbReference type="PANTHER" id="PTHR12270">
    <property type="entry name" value="GLYCOSYLTRANSFERASE-RELATED"/>
    <property type="match status" value="1"/>
</dbReference>
<keyword evidence="7" id="KW-0325">Glycoprotein</keyword>
<evidence type="ECO:0000256" key="8">
    <source>
        <dbReference type="SAM" id="Phobius"/>
    </source>
</evidence>